<dbReference type="Gene3D" id="1.10.287.1260">
    <property type="match status" value="2"/>
</dbReference>
<keyword evidence="1" id="KW-1133">Transmembrane helix</keyword>
<feature type="transmembrane region" description="Helical" evidence="1">
    <location>
        <begin position="186"/>
        <end position="208"/>
    </location>
</feature>
<dbReference type="STRING" id="1798512.A3A39_04910"/>
<keyword evidence="1" id="KW-0812">Transmembrane</keyword>
<feature type="transmembrane region" description="Helical" evidence="1">
    <location>
        <begin position="82"/>
        <end position="105"/>
    </location>
</feature>
<reference evidence="2 3" key="1">
    <citation type="journal article" date="2016" name="Nat. Commun.">
        <title>Thousands of microbial genomes shed light on interconnected biogeochemical processes in an aquifer system.</title>
        <authorList>
            <person name="Anantharaman K."/>
            <person name="Brown C.T."/>
            <person name="Hug L.A."/>
            <person name="Sharon I."/>
            <person name="Castelle C.J."/>
            <person name="Probst A.J."/>
            <person name="Thomas B.C."/>
            <person name="Singh A."/>
            <person name="Wilkins M.J."/>
            <person name="Karaoz U."/>
            <person name="Brodie E.L."/>
            <person name="Williams K.H."/>
            <person name="Hubbard S.S."/>
            <person name="Banfield J.F."/>
        </authorList>
    </citation>
    <scope>NUCLEOTIDE SEQUENCE [LARGE SCALE GENOMIC DNA]</scope>
</reference>
<keyword evidence="1" id="KW-0472">Membrane</keyword>
<dbReference type="AlphaFoldDB" id="A0A1F6F097"/>
<evidence type="ECO:0000313" key="3">
    <source>
        <dbReference type="Proteomes" id="UP000177372"/>
    </source>
</evidence>
<evidence type="ECO:0008006" key="4">
    <source>
        <dbReference type="Google" id="ProtNLM"/>
    </source>
</evidence>
<dbReference type="Proteomes" id="UP000177372">
    <property type="component" value="Unassembled WGS sequence"/>
</dbReference>
<organism evidence="2 3">
    <name type="scientific">Candidatus Kaiserbacteria bacterium RIFCSPLOWO2_01_FULL_54_13</name>
    <dbReference type="NCBI Taxonomy" id="1798512"/>
    <lineage>
        <taxon>Bacteria</taxon>
        <taxon>Candidatus Kaiseribacteriota</taxon>
    </lineage>
</organism>
<feature type="transmembrane region" description="Helical" evidence="1">
    <location>
        <begin position="117"/>
        <end position="138"/>
    </location>
</feature>
<feature type="transmembrane region" description="Helical" evidence="1">
    <location>
        <begin position="24"/>
        <end position="49"/>
    </location>
</feature>
<dbReference type="EMBL" id="MFLZ01000034">
    <property type="protein sequence ID" value="OGG79277.1"/>
    <property type="molecule type" value="Genomic_DNA"/>
</dbReference>
<accession>A0A1F6F097</accession>
<feature type="transmembrane region" description="Helical" evidence="1">
    <location>
        <begin position="159"/>
        <end position="180"/>
    </location>
</feature>
<sequence length="229" mass="24153">MIVSQTVGALQVSFADLWYTVMSFLPAILAAVVIFIAGWVIGILLYRVVEQVVKVLRIDDALKATGVNEVVRDAGFNLNIGAVLGTLVQWFIVIVFLMTALEVLGLSRVTIFLQQVVLLYLPQVIVAVLILVLAAIVAEAAKNIIAGSARAAGAHSGNLAGTVAKYAIWTTAVLAVLNQLGVATEFVQTLFTGIVVAIALGFGLAFGLGGKEAAARTIERVRSEVAHGR</sequence>
<name>A0A1F6F097_9BACT</name>
<gene>
    <name evidence="2" type="ORF">A3A39_04910</name>
</gene>
<comment type="caution">
    <text evidence="2">The sequence shown here is derived from an EMBL/GenBank/DDBJ whole genome shotgun (WGS) entry which is preliminary data.</text>
</comment>
<dbReference type="Pfam" id="PF05552">
    <property type="entry name" value="MS_channel_1st_1"/>
    <property type="match status" value="2"/>
</dbReference>
<evidence type="ECO:0000313" key="2">
    <source>
        <dbReference type="EMBL" id="OGG79277.1"/>
    </source>
</evidence>
<protein>
    <recommendedName>
        <fullName evidence="4">Small-conductance mechanosensitive ion channel</fullName>
    </recommendedName>
</protein>
<proteinExistence type="predicted"/>
<dbReference type="InterPro" id="IPR008910">
    <property type="entry name" value="MSC_TM_helix"/>
</dbReference>
<evidence type="ECO:0000256" key="1">
    <source>
        <dbReference type="SAM" id="Phobius"/>
    </source>
</evidence>